<feature type="non-terminal residue" evidence="1">
    <location>
        <position position="1"/>
    </location>
</feature>
<accession>A0A382LHP5</accession>
<reference evidence="1" key="1">
    <citation type="submission" date="2018-05" db="EMBL/GenBank/DDBJ databases">
        <authorList>
            <person name="Lanie J.A."/>
            <person name="Ng W.-L."/>
            <person name="Kazmierczak K.M."/>
            <person name="Andrzejewski T.M."/>
            <person name="Davidsen T.M."/>
            <person name="Wayne K.J."/>
            <person name="Tettelin H."/>
            <person name="Glass J.I."/>
            <person name="Rusch D."/>
            <person name="Podicherti R."/>
            <person name="Tsui H.-C.T."/>
            <person name="Winkler M.E."/>
        </authorList>
    </citation>
    <scope>NUCLEOTIDE SEQUENCE</scope>
</reference>
<dbReference type="EMBL" id="UINC01086294">
    <property type="protein sequence ID" value="SVC34622.1"/>
    <property type="molecule type" value="Genomic_DNA"/>
</dbReference>
<organism evidence="1">
    <name type="scientific">marine metagenome</name>
    <dbReference type="NCBI Taxonomy" id="408172"/>
    <lineage>
        <taxon>unclassified sequences</taxon>
        <taxon>metagenomes</taxon>
        <taxon>ecological metagenomes</taxon>
    </lineage>
</organism>
<gene>
    <name evidence="1" type="ORF">METZ01_LOCUS287476</name>
</gene>
<evidence type="ECO:0000313" key="1">
    <source>
        <dbReference type="EMBL" id="SVC34622.1"/>
    </source>
</evidence>
<proteinExistence type="predicted"/>
<name>A0A382LHP5_9ZZZZ</name>
<sequence>AKDWFNVDLEKDGQYLNAHWLGKRWWKGGLAPGGRPPKGQDFSLGEFEKLLGMEKSKHFGKQKATKKIESITKQCETKERYEAVSPGGKKSWTNLLKYNELDVEHTAELVRRVVSSTD</sequence>
<protein>
    <submittedName>
        <fullName evidence="1">Uncharacterized protein</fullName>
    </submittedName>
</protein>
<dbReference type="AlphaFoldDB" id="A0A382LHP5"/>